<dbReference type="KEGG" id="cnt:JT31_05835"/>
<accession>A0A089Q0V2</accession>
<name>A0A089Q0V2_9ENTR</name>
<dbReference type="GO" id="GO:0016747">
    <property type="term" value="F:acyltransferase activity, transferring groups other than amino-acyl groups"/>
    <property type="evidence" value="ECO:0007669"/>
    <property type="project" value="InterPro"/>
</dbReference>
<dbReference type="AlphaFoldDB" id="A0A089Q0V2"/>
<dbReference type="Pfam" id="PF00583">
    <property type="entry name" value="Acetyltransf_1"/>
    <property type="match status" value="1"/>
</dbReference>
<dbReference type="Proteomes" id="UP000029481">
    <property type="component" value="Chromosome"/>
</dbReference>
<proteinExistence type="predicted"/>
<organism evidence="2 3">
    <name type="scientific">Cedecea neteri</name>
    <dbReference type="NCBI Taxonomy" id="158822"/>
    <lineage>
        <taxon>Bacteria</taxon>
        <taxon>Pseudomonadati</taxon>
        <taxon>Pseudomonadota</taxon>
        <taxon>Gammaproteobacteria</taxon>
        <taxon>Enterobacterales</taxon>
        <taxon>Enterobacteriaceae</taxon>
        <taxon>Cedecea</taxon>
    </lineage>
</organism>
<dbReference type="Gene3D" id="3.40.630.30">
    <property type="match status" value="1"/>
</dbReference>
<keyword evidence="3" id="KW-1185">Reference proteome</keyword>
<dbReference type="EMBL" id="CP009451">
    <property type="protein sequence ID" value="AIR04154.1"/>
    <property type="molecule type" value="Genomic_DNA"/>
</dbReference>
<dbReference type="PANTHER" id="PTHR43072:SF8">
    <property type="entry name" value="ACYLTRANSFERASE FABY-RELATED"/>
    <property type="match status" value="1"/>
</dbReference>
<dbReference type="InterPro" id="IPR000182">
    <property type="entry name" value="GNAT_dom"/>
</dbReference>
<dbReference type="RefSeq" id="WP_038474384.1">
    <property type="nucleotide sequence ID" value="NZ_CP009451.1"/>
</dbReference>
<dbReference type="OrthoDB" id="5459937at2"/>
<dbReference type="PROSITE" id="PS51186">
    <property type="entry name" value="GNAT"/>
    <property type="match status" value="1"/>
</dbReference>
<dbReference type="CDD" id="cd04301">
    <property type="entry name" value="NAT_SF"/>
    <property type="match status" value="1"/>
</dbReference>
<evidence type="ECO:0000259" key="1">
    <source>
        <dbReference type="PROSITE" id="PS51186"/>
    </source>
</evidence>
<dbReference type="SUPFAM" id="SSF55729">
    <property type="entry name" value="Acyl-CoA N-acyltransferases (Nat)"/>
    <property type="match status" value="1"/>
</dbReference>
<gene>
    <name evidence="2" type="ORF">JT31_05835</name>
</gene>
<evidence type="ECO:0000313" key="3">
    <source>
        <dbReference type="Proteomes" id="UP000029481"/>
    </source>
</evidence>
<protein>
    <submittedName>
        <fullName evidence="2">GCN5 family acetyltransferase</fullName>
    </submittedName>
</protein>
<feature type="domain" description="N-acetyltransferase" evidence="1">
    <location>
        <begin position="12"/>
        <end position="176"/>
    </location>
</feature>
<reference evidence="2 3" key="1">
    <citation type="submission" date="2014-09" db="EMBL/GenBank/DDBJ databases">
        <title>Cedecea neteri SSMD04 Genome Sequencing.</title>
        <authorList>
            <person name="Tan J.-Y."/>
        </authorList>
    </citation>
    <scope>NUCLEOTIDE SEQUENCE [LARGE SCALE GENOMIC DNA]</scope>
    <source>
        <strain evidence="2 3">SSMD04</strain>
    </source>
</reference>
<evidence type="ECO:0000313" key="2">
    <source>
        <dbReference type="EMBL" id="AIR04154.1"/>
    </source>
</evidence>
<dbReference type="PANTHER" id="PTHR43072">
    <property type="entry name" value="N-ACETYLTRANSFERASE"/>
    <property type="match status" value="1"/>
</dbReference>
<sequence length="184" mass="20337">MSAVETLPFPSVHIREATPDDIPAIKTIYAWHVLNGKGSFEETPPDEQQMTGRLAAVRAHGLPWLVAMIDEQVVGYCYATVYRPRPGYRYTIEDSVYIDASMTGRGIGKALLSELITLCEKGPWRQMIAVIGDGDNNTGSCKLHSQHGFETVGRLRSVGFKLGDWRDTLMMQRPLNGGDGTLPD</sequence>
<dbReference type="InterPro" id="IPR016181">
    <property type="entry name" value="Acyl_CoA_acyltransferase"/>
</dbReference>
<keyword evidence="2" id="KW-0808">Transferase</keyword>